<evidence type="ECO:0000259" key="3">
    <source>
        <dbReference type="Pfam" id="PF01551"/>
    </source>
</evidence>
<evidence type="ECO:0000313" key="4">
    <source>
        <dbReference type="EMBL" id="QEC77611.1"/>
    </source>
</evidence>
<dbReference type="FunFam" id="2.70.70.10:FF:000006">
    <property type="entry name" value="M23 family peptidase"/>
    <property type="match status" value="1"/>
</dbReference>
<dbReference type="Proteomes" id="UP000321362">
    <property type="component" value="Chromosome"/>
</dbReference>
<sequence>MSLMKQKTSDISTVVVINKNQQPTRSLQIKTKHLNNLKHYALGALSVVLVLVASIIYLRWRNQQQEVEKQALMAQIVKLKGAIPAQVAAPAEAKQGSAQSYIQAIEGKLKTINDYLRRRGLKGFSTKGIGGDNNIEGKKLNDGEVYSLYNDYLNHLMGTIAFTPMGYPRISSFTSFFGYRSDPFDSASAEFHPGIDFKGKRGDEVKCTASGKVVFAGWAGGYGNCIRIQHINDIQTVYGHLSKIKVKVGQEVNLGDEIGLVGSTGHSTGAHLHYEVRRHGKAVNPVNFLTLNK</sequence>
<keyword evidence="2" id="KW-0812">Transmembrane</keyword>
<proteinExistence type="predicted"/>
<evidence type="ECO:0000256" key="1">
    <source>
        <dbReference type="ARBA" id="ARBA00022729"/>
    </source>
</evidence>
<dbReference type="EMBL" id="CP042437">
    <property type="protein sequence ID" value="QEC77611.1"/>
    <property type="molecule type" value="Genomic_DNA"/>
</dbReference>
<reference evidence="4 5" key="1">
    <citation type="journal article" date="2013" name="J. Microbiol.">
        <title>Mucilaginibacter ginsenosidivorax sp. nov., with ginsenoside converting activity isolated from sediment.</title>
        <authorList>
            <person name="Kim J.K."/>
            <person name="Choi T.E."/>
            <person name="Liu Q.M."/>
            <person name="Park H.Y."/>
            <person name="Yi T.H."/>
            <person name="Yoon M.H."/>
            <person name="Kim S.C."/>
            <person name="Im W.T."/>
        </authorList>
    </citation>
    <scope>NUCLEOTIDE SEQUENCE [LARGE SCALE GENOMIC DNA]</scope>
    <source>
        <strain evidence="4 5">KHI28</strain>
    </source>
</reference>
<organism evidence="4 5">
    <name type="scientific">Mucilaginibacter ginsenosidivorax</name>
    <dbReference type="NCBI Taxonomy" id="862126"/>
    <lineage>
        <taxon>Bacteria</taxon>
        <taxon>Pseudomonadati</taxon>
        <taxon>Bacteroidota</taxon>
        <taxon>Sphingobacteriia</taxon>
        <taxon>Sphingobacteriales</taxon>
        <taxon>Sphingobacteriaceae</taxon>
        <taxon>Mucilaginibacter</taxon>
    </lineage>
</organism>
<keyword evidence="5" id="KW-1185">Reference proteome</keyword>
<feature type="domain" description="M23ase beta-sheet core" evidence="3">
    <location>
        <begin position="191"/>
        <end position="285"/>
    </location>
</feature>
<keyword evidence="2" id="KW-1133">Transmembrane helix</keyword>
<dbReference type="PANTHER" id="PTHR21666:SF289">
    <property type="entry name" value="L-ALA--D-GLU ENDOPEPTIDASE"/>
    <property type="match status" value="1"/>
</dbReference>
<dbReference type="PANTHER" id="PTHR21666">
    <property type="entry name" value="PEPTIDASE-RELATED"/>
    <property type="match status" value="1"/>
</dbReference>
<dbReference type="InterPro" id="IPR011055">
    <property type="entry name" value="Dup_hybrid_motif"/>
</dbReference>
<accession>A0A5B8W1L2</accession>
<dbReference type="Gene3D" id="2.70.70.10">
    <property type="entry name" value="Glucose Permease (Domain IIA)"/>
    <property type="match status" value="1"/>
</dbReference>
<dbReference type="KEGG" id="mgk:FSB76_17300"/>
<feature type="transmembrane region" description="Helical" evidence="2">
    <location>
        <begin position="40"/>
        <end position="60"/>
    </location>
</feature>
<keyword evidence="1" id="KW-0732">Signal</keyword>
<evidence type="ECO:0000313" key="5">
    <source>
        <dbReference type="Proteomes" id="UP000321362"/>
    </source>
</evidence>
<dbReference type="Pfam" id="PF01551">
    <property type="entry name" value="Peptidase_M23"/>
    <property type="match status" value="1"/>
</dbReference>
<dbReference type="AlphaFoldDB" id="A0A5B8W1L2"/>
<dbReference type="GO" id="GO:0004222">
    <property type="term" value="F:metalloendopeptidase activity"/>
    <property type="evidence" value="ECO:0007669"/>
    <property type="project" value="TreeGrafter"/>
</dbReference>
<protein>
    <submittedName>
        <fullName evidence="4">M23 family metallopeptidase</fullName>
    </submittedName>
</protein>
<dbReference type="InterPro" id="IPR016047">
    <property type="entry name" value="M23ase_b-sheet_dom"/>
</dbReference>
<name>A0A5B8W1L2_9SPHI</name>
<evidence type="ECO:0000256" key="2">
    <source>
        <dbReference type="SAM" id="Phobius"/>
    </source>
</evidence>
<keyword evidence="2" id="KW-0472">Membrane</keyword>
<dbReference type="CDD" id="cd12797">
    <property type="entry name" value="M23_peptidase"/>
    <property type="match status" value="1"/>
</dbReference>
<dbReference type="InterPro" id="IPR050570">
    <property type="entry name" value="Cell_wall_metabolism_enzyme"/>
</dbReference>
<dbReference type="OrthoDB" id="9810477at2"/>
<dbReference type="SUPFAM" id="SSF51261">
    <property type="entry name" value="Duplicated hybrid motif"/>
    <property type="match status" value="1"/>
</dbReference>
<gene>
    <name evidence="4" type="ORF">FSB76_17300</name>
</gene>